<evidence type="ECO:0000313" key="3">
    <source>
        <dbReference type="Proteomes" id="UP000230750"/>
    </source>
</evidence>
<evidence type="ECO:0000313" key="2">
    <source>
        <dbReference type="EMBL" id="PIK38034.1"/>
    </source>
</evidence>
<dbReference type="AlphaFoldDB" id="A0A2G8JQI4"/>
<gene>
    <name evidence="2" type="ORF">BSL78_25125</name>
</gene>
<keyword evidence="3" id="KW-1185">Reference proteome</keyword>
<name>A0A2G8JQI4_STIJA</name>
<sequence>MTIWSFILDLRSNEQFSRRFEEAFNKSGPPREDLHQPVCWRFPEDITNSYREIQTKSWTAQLHSSCGSWVSLHENRAPVSKISPAHRASSSKLVGKRIEIEIATIHILRDDLFNGQFGDTVRQKLDRCYSLAKSGFSHPEPCSADKQHRPYRRPDLLKPARGRAQRPSYGRGVVTAVTSLRATGEADRQDGSHAMTDRDTDRQTNMEGRHLAPSALGILTLHGYSVSGVRGEDIASPRHYPLAFRPRREGRGRRSSVITPKRRIPLRLSLRLARHGKVSSKRSFQPGLQDRAPRETRLGYELGEIASHRRPGDSVSGRDPRLSQRLVKTVYRAGLQLPAYDKTPPQQA</sequence>
<proteinExistence type="predicted"/>
<comment type="caution">
    <text evidence="2">The sequence shown here is derived from an EMBL/GenBank/DDBJ whole genome shotgun (WGS) entry which is preliminary data.</text>
</comment>
<feature type="region of interest" description="Disordered" evidence="1">
    <location>
        <begin position="301"/>
        <end position="321"/>
    </location>
</feature>
<dbReference type="EMBL" id="MRZV01001414">
    <property type="protein sequence ID" value="PIK38034.1"/>
    <property type="molecule type" value="Genomic_DNA"/>
</dbReference>
<reference evidence="2 3" key="1">
    <citation type="journal article" date="2017" name="PLoS Biol.">
        <title>The sea cucumber genome provides insights into morphological evolution and visceral regeneration.</title>
        <authorList>
            <person name="Zhang X."/>
            <person name="Sun L."/>
            <person name="Yuan J."/>
            <person name="Sun Y."/>
            <person name="Gao Y."/>
            <person name="Zhang L."/>
            <person name="Li S."/>
            <person name="Dai H."/>
            <person name="Hamel J.F."/>
            <person name="Liu C."/>
            <person name="Yu Y."/>
            <person name="Liu S."/>
            <person name="Lin W."/>
            <person name="Guo K."/>
            <person name="Jin S."/>
            <person name="Xu P."/>
            <person name="Storey K.B."/>
            <person name="Huan P."/>
            <person name="Zhang T."/>
            <person name="Zhou Y."/>
            <person name="Zhang J."/>
            <person name="Lin C."/>
            <person name="Li X."/>
            <person name="Xing L."/>
            <person name="Huo D."/>
            <person name="Sun M."/>
            <person name="Wang L."/>
            <person name="Mercier A."/>
            <person name="Li F."/>
            <person name="Yang H."/>
            <person name="Xiang J."/>
        </authorList>
    </citation>
    <scope>NUCLEOTIDE SEQUENCE [LARGE SCALE GENOMIC DNA]</scope>
    <source>
        <strain evidence="2">Shaxun</strain>
        <tissue evidence="2">Muscle</tissue>
    </source>
</reference>
<feature type="region of interest" description="Disordered" evidence="1">
    <location>
        <begin position="181"/>
        <end position="204"/>
    </location>
</feature>
<protein>
    <submittedName>
        <fullName evidence="2">Uncharacterized protein</fullName>
    </submittedName>
</protein>
<dbReference type="Proteomes" id="UP000230750">
    <property type="component" value="Unassembled WGS sequence"/>
</dbReference>
<feature type="region of interest" description="Disordered" evidence="1">
    <location>
        <begin position="277"/>
        <end position="296"/>
    </location>
</feature>
<accession>A0A2G8JQI4</accession>
<feature type="compositionally biased region" description="Basic and acidic residues" evidence="1">
    <location>
        <begin position="306"/>
        <end position="321"/>
    </location>
</feature>
<organism evidence="2 3">
    <name type="scientific">Stichopus japonicus</name>
    <name type="common">Sea cucumber</name>
    <dbReference type="NCBI Taxonomy" id="307972"/>
    <lineage>
        <taxon>Eukaryota</taxon>
        <taxon>Metazoa</taxon>
        <taxon>Echinodermata</taxon>
        <taxon>Eleutherozoa</taxon>
        <taxon>Echinozoa</taxon>
        <taxon>Holothuroidea</taxon>
        <taxon>Aspidochirotacea</taxon>
        <taxon>Aspidochirotida</taxon>
        <taxon>Stichopodidae</taxon>
        <taxon>Apostichopus</taxon>
    </lineage>
</organism>
<evidence type="ECO:0000256" key="1">
    <source>
        <dbReference type="SAM" id="MobiDB-lite"/>
    </source>
</evidence>
<feature type="compositionally biased region" description="Basic and acidic residues" evidence="1">
    <location>
        <begin position="184"/>
        <end position="204"/>
    </location>
</feature>